<feature type="transmembrane region" description="Helical" evidence="1">
    <location>
        <begin position="234"/>
        <end position="255"/>
    </location>
</feature>
<keyword evidence="1" id="KW-0812">Transmembrane</keyword>
<dbReference type="RefSeq" id="WP_015924345.1">
    <property type="nucleotide sequence ID" value="NC_011898.1"/>
</dbReference>
<feature type="chain" id="PRO_5002871638" description="Polymer-forming cytoskeletal protein" evidence="2">
    <location>
        <begin position="25"/>
        <end position="298"/>
    </location>
</feature>
<dbReference type="HOGENOM" id="CLU_923496_0_0_9"/>
<feature type="transmembrane region" description="Helical" evidence="1">
    <location>
        <begin position="205"/>
        <end position="225"/>
    </location>
</feature>
<dbReference type="KEGG" id="cce:Ccel_0805"/>
<evidence type="ECO:0000256" key="2">
    <source>
        <dbReference type="SAM" id="SignalP"/>
    </source>
</evidence>
<organism evidence="3 4">
    <name type="scientific">Ruminiclostridium cellulolyticum (strain ATCC 35319 / DSM 5812 / JCM 6584 / H10)</name>
    <name type="common">Clostridium cellulolyticum</name>
    <dbReference type="NCBI Taxonomy" id="394503"/>
    <lineage>
        <taxon>Bacteria</taxon>
        <taxon>Bacillati</taxon>
        <taxon>Bacillota</taxon>
        <taxon>Clostridia</taxon>
        <taxon>Eubacteriales</taxon>
        <taxon>Oscillospiraceae</taxon>
        <taxon>Ruminiclostridium</taxon>
    </lineage>
</organism>
<feature type="transmembrane region" description="Helical" evidence="1">
    <location>
        <begin position="179"/>
        <end position="199"/>
    </location>
</feature>
<proteinExistence type="predicted"/>
<keyword evidence="1" id="KW-0472">Membrane</keyword>
<dbReference type="EMBL" id="CP001348">
    <property type="protein sequence ID" value="ACL75183.1"/>
    <property type="molecule type" value="Genomic_DNA"/>
</dbReference>
<dbReference type="AlphaFoldDB" id="B8I8F0"/>
<feature type="signal peptide" evidence="2">
    <location>
        <begin position="1"/>
        <end position="24"/>
    </location>
</feature>
<dbReference type="Proteomes" id="UP000001349">
    <property type="component" value="Chromosome"/>
</dbReference>
<feature type="transmembrane region" description="Helical" evidence="1">
    <location>
        <begin position="136"/>
        <end position="159"/>
    </location>
</feature>
<evidence type="ECO:0008006" key="5">
    <source>
        <dbReference type="Google" id="ProtNLM"/>
    </source>
</evidence>
<name>B8I8F0_RUMCH</name>
<protein>
    <recommendedName>
        <fullName evidence="5">Polymer-forming cytoskeletal protein</fullName>
    </recommendedName>
</protein>
<keyword evidence="2" id="KW-0732">Signal</keyword>
<reference evidence="3 4" key="1">
    <citation type="submission" date="2009-01" db="EMBL/GenBank/DDBJ databases">
        <title>Complete sequence of Clostridium cellulolyticum H10.</title>
        <authorList>
            <consortium name="US DOE Joint Genome Institute"/>
            <person name="Lucas S."/>
            <person name="Copeland A."/>
            <person name="Lapidus A."/>
            <person name="Glavina del Rio T."/>
            <person name="Dalin E."/>
            <person name="Tice H."/>
            <person name="Bruce D."/>
            <person name="Goodwin L."/>
            <person name="Pitluck S."/>
            <person name="Chertkov O."/>
            <person name="Saunders E."/>
            <person name="Brettin T."/>
            <person name="Detter J.C."/>
            <person name="Han C."/>
            <person name="Larimer F."/>
            <person name="Land M."/>
            <person name="Hauser L."/>
            <person name="Kyrpides N."/>
            <person name="Ivanova N."/>
            <person name="Zhou J."/>
            <person name="Richardson P."/>
        </authorList>
    </citation>
    <scope>NUCLEOTIDE SEQUENCE [LARGE SCALE GENOMIC DNA]</scope>
    <source>
        <strain evidence="4">ATCC 35319 / DSM 5812 / JCM 6584 / H10</strain>
    </source>
</reference>
<evidence type="ECO:0000256" key="1">
    <source>
        <dbReference type="SAM" id="Phobius"/>
    </source>
</evidence>
<dbReference type="eggNOG" id="ENOG5033PUH">
    <property type="taxonomic scope" value="Bacteria"/>
</dbReference>
<feature type="transmembrane region" description="Helical" evidence="1">
    <location>
        <begin position="261"/>
        <end position="287"/>
    </location>
</feature>
<evidence type="ECO:0000313" key="4">
    <source>
        <dbReference type="Proteomes" id="UP000001349"/>
    </source>
</evidence>
<evidence type="ECO:0000313" key="3">
    <source>
        <dbReference type="EMBL" id="ACL75183.1"/>
    </source>
</evidence>
<sequence length="298" mass="32593" precursor="true">MNRKIRAILVSLLLLLFIPCIASASQFNFSNRLVFFQDKIITQHSMGNITIVIGDADIQTNVNGSVIVIFGKANIKGMVGGDLVSVFGDVYIKDKSLIQGNVVSLGKLKKDNNVIISGTKVNIDVDIISLFKSNGIIINGLIILSLITLAAGLILISIFSGRYRVMSYKMSKGLTRRMIMGGLAVTGFTIIVIFLLFLIVAPIFYVLFLMFADIVASIFVGTLIFKGNYDRTTIYLQFLVGQILVSILKIVPLILIPSGSYTAMLIYGICFIILQYSMAFFGIGTIIDTGFGKKTSRV</sequence>
<keyword evidence="4" id="KW-1185">Reference proteome</keyword>
<gene>
    <name evidence="3" type="ordered locus">Ccel_0805</name>
</gene>
<keyword evidence="1" id="KW-1133">Transmembrane helix</keyword>
<accession>B8I8F0</accession>
<dbReference type="STRING" id="394503.Ccel_0805"/>
<dbReference type="OrthoDB" id="1738588at2"/>